<keyword evidence="3" id="KW-1185">Reference proteome</keyword>
<feature type="region of interest" description="Disordered" evidence="1">
    <location>
        <begin position="1"/>
        <end position="54"/>
    </location>
</feature>
<proteinExistence type="predicted"/>
<evidence type="ECO:0000256" key="1">
    <source>
        <dbReference type="SAM" id="MobiDB-lite"/>
    </source>
</evidence>
<organism evidence="2 3">
    <name type="scientific">Actinomadura namibiensis</name>
    <dbReference type="NCBI Taxonomy" id="182080"/>
    <lineage>
        <taxon>Bacteria</taxon>
        <taxon>Bacillati</taxon>
        <taxon>Actinomycetota</taxon>
        <taxon>Actinomycetes</taxon>
        <taxon>Streptosporangiales</taxon>
        <taxon>Thermomonosporaceae</taxon>
        <taxon>Actinomadura</taxon>
    </lineage>
</organism>
<dbReference type="Pfam" id="PF23855">
    <property type="entry name" value="DUF7218"/>
    <property type="match status" value="1"/>
</dbReference>
<dbReference type="InterPro" id="IPR055642">
    <property type="entry name" value="DUF7218"/>
</dbReference>
<name>A0A7W3LY43_ACTNM</name>
<reference evidence="2 3" key="1">
    <citation type="submission" date="2020-08" db="EMBL/GenBank/DDBJ databases">
        <title>Genomic Encyclopedia of Type Strains, Phase IV (KMG-IV): sequencing the most valuable type-strain genomes for metagenomic binning, comparative biology and taxonomic classification.</title>
        <authorList>
            <person name="Goeker M."/>
        </authorList>
    </citation>
    <scope>NUCLEOTIDE SEQUENCE [LARGE SCALE GENOMIC DNA]</scope>
    <source>
        <strain evidence="2 3">DSM 44197</strain>
    </source>
</reference>
<evidence type="ECO:0000313" key="2">
    <source>
        <dbReference type="EMBL" id="MBA8956465.1"/>
    </source>
</evidence>
<sequence length="85" mass="9601">MPRAQIKNEKTYQKLRDKGESKEKAARIANAQAKEGESTVGRRGGKSPSYDDWSKDDLLKRAREIGIKGRSSMNKSELVKALRDH</sequence>
<dbReference type="Proteomes" id="UP000572680">
    <property type="component" value="Unassembled WGS sequence"/>
</dbReference>
<dbReference type="RefSeq" id="WP_067832811.1">
    <property type="nucleotide sequence ID" value="NZ_BAAALP010000121.1"/>
</dbReference>
<evidence type="ECO:0000313" key="3">
    <source>
        <dbReference type="Proteomes" id="UP000572680"/>
    </source>
</evidence>
<comment type="caution">
    <text evidence="2">The sequence shown here is derived from an EMBL/GenBank/DDBJ whole genome shotgun (WGS) entry which is preliminary data.</text>
</comment>
<gene>
    <name evidence="2" type="ORF">HNR61_008148</name>
</gene>
<protein>
    <submittedName>
        <fullName evidence="2">General stress protein YciG</fullName>
    </submittedName>
</protein>
<dbReference type="AlphaFoldDB" id="A0A7W3LY43"/>
<accession>A0A7W3LY43</accession>
<feature type="compositionally biased region" description="Basic and acidic residues" evidence="1">
    <location>
        <begin position="1"/>
        <end position="26"/>
    </location>
</feature>
<dbReference type="EMBL" id="JACJIA010000016">
    <property type="protein sequence ID" value="MBA8956465.1"/>
    <property type="molecule type" value="Genomic_DNA"/>
</dbReference>